<dbReference type="Gene3D" id="3.60.21.10">
    <property type="match status" value="1"/>
</dbReference>
<dbReference type="InterPro" id="IPR004843">
    <property type="entry name" value="Calcineurin-like_PHP"/>
</dbReference>
<protein>
    <recommendedName>
        <fullName evidence="1">Calcineurin-like phosphoesterase domain-containing protein</fullName>
    </recommendedName>
</protein>
<dbReference type="AlphaFoldDB" id="A0A917UWJ6"/>
<proteinExistence type="predicted"/>
<dbReference type="Pfam" id="PF00149">
    <property type="entry name" value="Metallophos"/>
    <property type="match status" value="1"/>
</dbReference>
<dbReference type="InterPro" id="IPR029052">
    <property type="entry name" value="Metallo-depent_PP-like"/>
</dbReference>
<organism evidence="2 3">
    <name type="scientific">Pseudomonas matsuisoli</name>
    <dbReference type="NCBI Taxonomy" id="1515666"/>
    <lineage>
        <taxon>Bacteria</taxon>
        <taxon>Pseudomonadati</taxon>
        <taxon>Pseudomonadota</taxon>
        <taxon>Gammaproteobacteria</taxon>
        <taxon>Pseudomonadales</taxon>
        <taxon>Pseudomonadaceae</taxon>
        <taxon>Pseudomonas</taxon>
    </lineage>
</organism>
<dbReference type="InterPro" id="IPR050126">
    <property type="entry name" value="Ap4A_hydrolase"/>
</dbReference>
<gene>
    <name evidence="2" type="ORF">GCM10009304_14490</name>
</gene>
<sequence>MMMLDPARGYDLIGDVHGCGRTLEHLLERMGYRRSGGVWKHPRRMAIFLGDILDRGPRIREALHLVHDMVDAGQAICLMGNHEYDVIGWHTLAPAGSGRRHIREHSERNARIISDTLQQFEGHAGDWRDFMAWFYTLPVAVDAGAFRVVHACWDATLTAALFERFPEGCVDAAFVEASGIADSLACRTFDRLLRGTGMRLPDGRTIRGRDGFERSVFRTKFWEPAPRTLGDVVFQPDGLPADMINCELSDDQRNQLLCYGRDEPALFVGHYWRSGTPEPITPNLACVDYSAVLGGRLVAYRYDGEAALRTDKFVWVDVERPEAGP</sequence>
<dbReference type="PANTHER" id="PTHR42850">
    <property type="entry name" value="METALLOPHOSPHOESTERASE"/>
    <property type="match status" value="1"/>
</dbReference>
<name>A0A917UWJ6_9PSED</name>
<reference evidence="2" key="1">
    <citation type="journal article" date="2014" name="Int. J. Syst. Evol. Microbiol.">
        <title>Complete genome sequence of Corynebacterium casei LMG S-19264T (=DSM 44701T), isolated from a smear-ripened cheese.</title>
        <authorList>
            <consortium name="US DOE Joint Genome Institute (JGI-PGF)"/>
            <person name="Walter F."/>
            <person name="Albersmeier A."/>
            <person name="Kalinowski J."/>
            <person name="Ruckert C."/>
        </authorList>
    </citation>
    <scope>NUCLEOTIDE SEQUENCE</scope>
    <source>
        <strain evidence="2">JCM 30078</strain>
    </source>
</reference>
<dbReference type="GO" id="GO:0005737">
    <property type="term" value="C:cytoplasm"/>
    <property type="evidence" value="ECO:0007669"/>
    <property type="project" value="TreeGrafter"/>
</dbReference>
<dbReference type="PANTHER" id="PTHR42850:SF7">
    <property type="entry name" value="BIS(5'-NUCLEOSYL)-TETRAPHOSPHATASE PRPE [ASYMMETRICAL]"/>
    <property type="match status" value="1"/>
</dbReference>
<feature type="domain" description="Calcineurin-like phosphoesterase" evidence="1">
    <location>
        <begin position="12"/>
        <end position="141"/>
    </location>
</feature>
<dbReference type="GO" id="GO:0016791">
    <property type="term" value="F:phosphatase activity"/>
    <property type="evidence" value="ECO:0007669"/>
    <property type="project" value="TreeGrafter"/>
</dbReference>
<comment type="caution">
    <text evidence="2">The sequence shown here is derived from an EMBL/GenBank/DDBJ whole genome shotgun (WGS) entry which is preliminary data.</text>
</comment>
<keyword evidence="3" id="KW-1185">Reference proteome</keyword>
<evidence type="ECO:0000259" key="1">
    <source>
        <dbReference type="Pfam" id="PF00149"/>
    </source>
</evidence>
<evidence type="ECO:0000313" key="3">
    <source>
        <dbReference type="Proteomes" id="UP000635983"/>
    </source>
</evidence>
<reference evidence="2" key="2">
    <citation type="submission" date="2020-09" db="EMBL/GenBank/DDBJ databases">
        <authorList>
            <person name="Sun Q."/>
            <person name="Ohkuma M."/>
        </authorList>
    </citation>
    <scope>NUCLEOTIDE SEQUENCE</scope>
    <source>
        <strain evidence="2">JCM 30078</strain>
    </source>
</reference>
<dbReference type="Proteomes" id="UP000635983">
    <property type="component" value="Unassembled WGS sequence"/>
</dbReference>
<evidence type="ECO:0000313" key="2">
    <source>
        <dbReference type="EMBL" id="GGJ90032.1"/>
    </source>
</evidence>
<accession>A0A917UWJ6</accession>
<dbReference type="EMBL" id="BMPO01000003">
    <property type="protein sequence ID" value="GGJ90032.1"/>
    <property type="molecule type" value="Genomic_DNA"/>
</dbReference>
<dbReference type="SUPFAM" id="SSF56300">
    <property type="entry name" value="Metallo-dependent phosphatases"/>
    <property type="match status" value="1"/>
</dbReference>